<dbReference type="OrthoDB" id="3473083at2759"/>
<dbReference type="SUPFAM" id="SSF54695">
    <property type="entry name" value="POZ domain"/>
    <property type="match status" value="1"/>
</dbReference>
<dbReference type="InterPro" id="IPR000210">
    <property type="entry name" value="BTB/POZ_dom"/>
</dbReference>
<dbReference type="InterPro" id="IPR011333">
    <property type="entry name" value="SKP1/BTB/POZ_sf"/>
</dbReference>
<dbReference type="EMBL" id="PDLM01000004">
    <property type="protein sequence ID" value="RDW79538.1"/>
    <property type="molecule type" value="Genomic_DNA"/>
</dbReference>
<dbReference type="PANTHER" id="PTHR47843">
    <property type="entry name" value="BTB DOMAIN-CONTAINING PROTEIN-RELATED"/>
    <property type="match status" value="1"/>
</dbReference>
<feature type="domain" description="BTB" evidence="2">
    <location>
        <begin position="53"/>
        <end position="116"/>
    </location>
</feature>
<reference evidence="3 4" key="1">
    <citation type="journal article" date="2018" name="IMA Fungus">
        <title>IMA Genome-F 9: Draft genome sequence of Annulohypoxylon stygium, Aspergillus mulundensis, Berkeleyomyces basicola (syn. Thielaviopsis basicola), Ceratocystis smalleyi, two Cercospora beticola strains, Coleophoma cylindrospora, Fusarium fracticaudum, Phialophora cf. hyalina, and Morchella septimelata.</title>
        <authorList>
            <person name="Wingfield B.D."/>
            <person name="Bills G.F."/>
            <person name="Dong Y."/>
            <person name="Huang W."/>
            <person name="Nel W.J."/>
            <person name="Swalarsk-Parry B.S."/>
            <person name="Vaghefi N."/>
            <person name="Wilken P.M."/>
            <person name="An Z."/>
            <person name="de Beer Z.W."/>
            <person name="De Vos L."/>
            <person name="Chen L."/>
            <person name="Duong T.A."/>
            <person name="Gao Y."/>
            <person name="Hammerbacher A."/>
            <person name="Kikkert J.R."/>
            <person name="Li Y."/>
            <person name="Li H."/>
            <person name="Li K."/>
            <person name="Li Q."/>
            <person name="Liu X."/>
            <person name="Ma X."/>
            <person name="Naidoo K."/>
            <person name="Pethybridge S.J."/>
            <person name="Sun J."/>
            <person name="Steenkamp E.T."/>
            <person name="van der Nest M.A."/>
            <person name="van Wyk S."/>
            <person name="Wingfield M.J."/>
            <person name="Xiong C."/>
            <person name="Yue Q."/>
            <person name="Zhang X."/>
        </authorList>
    </citation>
    <scope>NUCLEOTIDE SEQUENCE [LARGE SCALE GENOMIC DNA]</scope>
    <source>
        <strain evidence="3 4">BP6252</strain>
    </source>
</reference>
<dbReference type="Gene3D" id="3.30.710.10">
    <property type="entry name" value="Potassium Channel Kv1.1, Chain A"/>
    <property type="match status" value="1"/>
</dbReference>
<dbReference type="SMART" id="SM00225">
    <property type="entry name" value="BTB"/>
    <property type="match status" value="1"/>
</dbReference>
<protein>
    <recommendedName>
        <fullName evidence="2">BTB domain-containing protein</fullName>
    </recommendedName>
</protein>
<proteinExistence type="predicted"/>
<dbReference type="Proteomes" id="UP000256645">
    <property type="component" value="Unassembled WGS sequence"/>
</dbReference>
<evidence type="ECO:0000256" key="1">
    <source>
        <dbReference type="SAM" id="MobiDB-lite"/>
    </source>
</evidence>
<accession>A0A3D8RZU1</accession>
<evidence type="ECO:0000259" key="2">
    <source>
        <dbReference type="PROSITE" id="PS50097"/>
    </source>
</evidence>
<gene>
    <name evidence="3" type="ORF">BP6252_04176</name>
</gene>
<sequence>MTTSPQLSTALSDSLSSQKRKYENSPSATNDPDAKRVKCSKLPFSKSIGHEIVDLYVGAEQELFRIHKQVLCRRIPYFSSMFSSSFREAQEATAQFPEDRPESFDILLEWVYLGRLRKLVSIDNDGKRNYDPYALYILLDKLRLPNLMDHLADMIIEHHRATNKSISPRTIVNIYQNTSPGCPLRKYCLQRLQNSIAHPHPGGGYNPRWKVILRENEDLLDDYLKLQCASANKLFSCLATGTSPCEYHSHGVEEVCTVGQVLSDHEDVSI</sequence>
<dbReference type="AlphaFoldDB" id="A0A3D8RZU1"/>
<dbReference type="Pfam" id="PF00651">
    <property type="entry name" value="BTB"/>
    <property type="match status" value="1"/>
</dbReference>
<dbReference type="CDD" id="cd18186">
    <property type="entry name" value="BTB_POZ_ZBTB_KLHL-like"/>
    <property type="match status" value="1"/>
</dbReference>
<feature type="region of interest" description="Disordered" evidence="1">
    <location>
        <begin position="1"/>
        <end position="34"/>
    </location>
</feature>
<organism evidence="3 4">
    <name type="scientific">Coleophoma cylindrospora</name>
    <dbReference type="NCBI Taxonomy" id="1849047"/>
    <lineage>
        <taxon>Eukaryota</taxon>
        <taxon>Fungi</taxon>
        <taxon>Dikarya</taxon>
        <taxon>Ascomycota</taxon>
        <taxon>Pezizomycotina</taxon>
        <taxon>Leotiomycetes</taxon>
        <taxon>Helotiales</taxon>
        <taxon>Dermateaceae</taxon>
        <taxon>Coleophoma</taxon>
    </lineage>
</organism>
<evidence type="ECO:0000313" key="3">
    <source>
        <dbReference type="EMBL" id="RDW79538.1"/>
    </source>
</evidence>
<evidence type="ECO:0000313" key="4">
    <source>
        <dbReference type="Proteomes" id="UP000256645"/>
    </source>
</evidence>
<dbReference type="PROSITE" id="PS50097">
    <property type="entry name" value="BTB"/>
    <property type="match status" value="1"/>
</dbReference>
<keyword evidence="4" id="KW-1185">Reference proteome</keyword>
<feature type="compositionally biased region" description="Polar residues" evidence="1">
    <location>
        <begin position="1"/>
        <end position="17"/>
    </location>
</feature>
<name>A0A3D8RZU1_9HELO</name>
<dbReference type="STRING" id="1849047.A0A3D8RZU1"/>
<comment type="caution">
    <text evidence="3">The sequence shown here is derived from an EMBL/GenBank/DDBJ whole genome shotgun (WGS) entry which is preliminary data.</text>
</comment>